<organism evidence="9 10">
    <name type="scientific">Virgibacillus dokdonensis</name>
    <dbReference type="NCBI Taxonomy" id="302167"/>
    <lineage>
        <taxon>Bacteria</taxon>
        <taxon>Bacillati</taxon>
        <taxon>Bacillota</taxon>
        <taxon>Bacilli</taxon>
        <taxon>Bacillales</taxon>
        <taxon>Bacillaceae</taxon>
        <taxon>Virgibacillus</taxon>
    </lineage>
</organism>
<dbReference type="GO" id="GO:0005886">
    <property type="term" value="C:plasma membrane"/>
    <property type="evidence" value="ECO:0007669"/>
    <property type="project" value="UniProtKB-SubCell"/>
</dbReference>
<feature type="domain" description="Type II secretion system protein GspF" evidence="8">
    <location>
        <begin position="241"/>
        <end position="363"/>
    </location>
</feature>
<keyword evidence="3" id="KW-1003">Cell membrane</keyword>
<dbReference type="PANTHER" id="PTHR30012:SF0">
    <property type="entry name" value="TYPE II SECRETION SYSTEM PROTEIN F-RELATED"/>
    <property type="match status" value="1"/>
</dbReference>
<keyword evidence="6 7" id="KW-0472">Membrane</keyword>
<feature type="transmembrane region" description="Helical" evidence="7">
    <location>
        <begin position="228"/>
        <end position="249"/>
    </location>
</feature>
<keyword evidence="5 7" id="KW-1133">Transmembrane helix</keyword>
<evidence type="ECO:0000256" key="1">
    <source>
        <dbReference type="ARBA" id="ARBA00004651"/>
    </source>
</evidence>
<evidence type="ECO:0000313" key="10">
    <source>
        <dbReference type="Proteomes" id="UP000256488"/>
    </source>
</evidence>
<dbReference type="EMBL" id="NFZX01000051">
    <property type="protein sequence ID" value="RFA32805.1"/>
    <property type="molecule type" value="Genomic_DNA"/>
</dbReference>
<evidence type="ECO:0000313" key="9">
    <source>
        <dbReference type="EMBL" id="RFA32805.1"/>
    </source>
</evidence>
<dbReference type="Proteomes" id="UP000256488">
    <property type="component" value="Unassembled WGS sequence"/>
</dbReference>
<comment type="subcellular location">
    <subcellularLocation>
        <location evidence="1">Cell membrane</location>
        <topology evidence="1">Multi-pass membrane protein</topology>
    </subcellularLocation>
</comment>
<reference evidence="9 10" key="1">
    <citation type="submission" date="2017-05" db="EMBL/GenBank/DDBJ databases">
        <title>Virgibacillus sp. AK90 isolated from a saltern of Kakinada, India.</title>
        <authorList>
            <person name="Gupta V."/>
            <person name="Sidhu C."/>
            <person name="Korpole S."/>
            <person name="Pinnaka A.K."/>
        </authorList>
    </citation>
    <scope>NUCLEOTIDE SEQUENCE [LARGE SCALE GENOMIC DNA]</scope>
    <source>
        <strain evidence="9 10">AK90</strain>
    </source>
</reference>
<comment type="caution">
    <text evidence="9">The sequence shown here is derived from an EMBL/GenBank/DDBJ whole genome shotgun (WGS) entry which is preliminary data.</text>
</comment>
<evidence type="ECO:0000259" key="8">
    <source>
        <dbReference type="Pfam" id="PF00482"/>
    </source>
</evidence>
<evidence type="ECO:0000256" key="5">
    <source>
        <dbReference type="ARBA" id="ARBA00022989"/>
    </source>
</evidence>
<dbReference type="PANTHER" id="PTHR30012">
    <property type="entry name" value="GENERAL SECRETION PATHWAY PROTEIN"/>
    <property type="match status" value="1"/>
</dbReference>
<name>A0A3E0WLJ6_9BACI</name>
<comment type="similarity">
    <text evidence="2">Belongs to the GSP F family.</text>
</comment>
<evidence type="ECO:0000256" key="2">
    <source>
        <dbReference type="ARBA" id="ARBA00005745"/>
    </source>
</evidence>
<accession>A0A3E0WLJ6</accession>
<keyword evidence="4 7" id="KW-0812">Transmembrane</keyword>
<dbReference type="NCBIfam" id="NF041012">
    <property type="entry name" value="T4P_ComGB"/>
    <property type="match status" value="1"/>
</dbReference>
<feature type="transmembrane region" description="Helical" evidence="7">
    <location>
        <begin position="139"/>
        <end position="157"/>
    </location>
</feature>
<protein>
    <recommendedName>
        <fullName evidence="8">Type II secretion system protein GspF domain-containing protein</fullName>
    </recommendedName>
</protein>
<evidence type="ECO:0000256" key="3">
    <source>
        <dbReference type="ARBA" id="ARBA00022475"/>
    </source>
</evidence>
<dbReference type="InterPro" id="IPR047692">
    <property type="entry name" value="T4P_ComGB"/>
</dbReference>
<evidence type="ECO:0000256" key="7">
    <source>
        <dbReference type="SAM" id="Phobius"/>
    </source>
</evidence>
<dbReference type="InterPro" id="IPR042094">
    <property type="entry name" value="T2SS_GspF_sf"/>
</dbReference>
<dbReference type="AlphaFoldDB" id="A0A3E0WLJ6"/>
<evidence type="ECO:0000256" key="4">
    <source>
        <dbReference type="ARBA" id="ARBA00022692"/>
    </source>
</evidence>
<feature type="transmembrane region" description="Helical" evidence="7">
    <location>
        <begin position="177"/>
        <end position="207"/>
    </location>
</feature>
<feature type="domain" description="Type II secretion system protein GspF" evidence="8">
    <location>
        <begin position="45"/>
        <end position="163"/>
    </location>
</feature>
<dbReference type="InterPro" id="IPR003004">
    <property type="entry name" value="GspF/PilC"/>
</dbReference>
<dbReference type="Pfam" id="PF00482">
    <property type="entry name" value="T2SSF"/>
    <property type="match status" value="2"/>
</dbReference>
<dbReference type="PRINTS" id="PR00812">
    <property type="entry name" value="BCTERIALGSPF"/>
</dbReference>
<sequence length="371" mass="43404">MMRNGLSIHIIHLPTYERRHLLMDIFLKHPLKKHNKLSNQQQLRFLKRLNHLLTNGYPLIEALNSIAWTKPFSNLSEKIIFELKNGATFDQALQKSAFHPSITNYLSFSMSNENLQGNIQRCYKMFEQKLKYNSKFKQAIRYPILLLTIFLPILILLKQVVLPSFIDLYQGIPGSSTILVITISLIDWLLLLCIITFITVCILALSWQRMKRSISIERQIKLYTRIPIYRAFLTTQTSFLFATQFSTLIQTGLSFKAILQQMMHQKKHPLIAHYAKLMTAQLREGRQLPALLSQFDFLDKPLANIFQKDSNTATLKMDLHVYAEGLMEEMETNMLKLITYIQPMFFIIIGCFVLFIYITLMWPMFQLIKTI</sequence>
<gene>
    <name evidence="9" type="ORF">CAI16_16830</name>
</gene>
<evidence type="ECO:0000256" key="6">
    <source>
        <dbReference type="ARBA" id="ARBA00023136"/>
    </source>
</evidence>
<dbReference type="InterPro" id="IPR018076">
    <property type="entry name" value="T2SS_GspF_dom"/>
</dbReference>
<dbReference type="Gene3D" id="1.20.81.30">
    <property type="entry name" value="Type II secretion system (T2SS), domain F"/>
    <property type="match status" value="2"/>
</dbReference>
<feature type="transmembrane region" description="Helical" evidence="7">
    <location>
        <begin position="337"/>
        <end position="360"/>
    </location>
</feature>
<proteinExistence type="inferred from homology"/>